<evidence type="ECO:0000256" key="2">
    <source>
        <dbReference type="ARBA" id="ARBA00022840"/>
    </source>
</evidence>
<dbReference type="InterPro" id="IPR027417">
    <property type="entry name" value="P-loop_NTPase"/>
</dbReference>
<keyword evidence="3" id="KW-0378">Hydrolase</keyword>
<dbReference type="KEGG" id="lact:D7I46_06490"/>
<dbReference type="Pfam" id="PF23139">
    <property type="entry name" value="OB_YrrC"/>
    <property type="match status" value="1"/>
</dbReference>
<keyword evidence="3 5" id="KW-0347">Helicase</keyword>
<dbReference type="GO" id="GO:0005524">
    <property type="term" value="F:ATP binding"/>
    <property type="evidence" value="ECO:0007669"/>
    <property type="project" value="UniProtKB-UniRule"/>
</dbReference>
<comment type="similarity">
    <text evidence="3">Belongs to the RecD family. RecD2 subfamily.</text>
</comment>
<name>A0A387BF92_9LACT</name>
<feature type="binding site" evidence="3">
    <location>
        <begin position="372"/>
        <end position="376"/>
    </location>
    <ligand>
        <name>ATP</name>
        <dbReference type="ChEBI" id="CHEBI:30616"/>
    </ligand>
</feature>
<dbReference type="GO" id="GO:0006281">
    <property type="term" value="P:DNA repair"/>
    <property type="evidence" value="ECO:0007669"/>
    <property type="project" value="InterPro"/>
</dbReference>
<keyword evidence="3" id="KW-0238">DNA-binding</keyword>
<dbReference type="AlphaFoldDB" id="A0A387BF92"/>
<dbReference type="PANTHER" id="PTHR43788:SF6">
    <property type="entry name" value="DNA HELICASE B"/>
    <property type="match status" value="1"/>
</dbReference>
<reference evidence="5 6" key="1">
    <citation type="submission" date="2018-09" db="EMBL/GenBank/DDBJ databases">
        <title>Genome sequencing of strain 1JSPR-7.</title>
        <authorList>
            <person name="Heo J."/>
            <person name="Kim S.-J."/>
            <person name="Kwon S.-W."/>
        </authorList>
    </citation>
    <scope>NUCLEOTIDE SEQUENCE [LARGE SCALE GENOMIC DNA]</scope>
    <source>
        <strain evidence="5 6">1JSPR-7</strain>
    </source>
</reference>
<feature type="domain" description="Helix-hairpin-helix DNA-binding motif class 1" evidence="4">
    <location>
        <begin position="188"/>
        <end position="207"/>
    </location>
</feature>
<dbReference type="SMART" id="SM00278">
    <property type="entry name" value="HhH1"/>
    <property type="match status" value="2"/>
</dbReference>
<dbReference type="InterPro" id="IPR027785">
    <property type="entry name" value="UvrD-like_helicase_C"/>
</dbReference>
<dbReference type="RefSeq" id="WP_120772160.1">
    <property type="nucleotide sequence ID" value="NZ_CP032627.1"/>
</dbReference>
<dbReference type="InterPro" id="IPR050534">
    <property type="entry name" value="Coronavir_polyprotein_1ab"/>
</dbReference>
<evidence type="ECO:0000313" key="5">
    <source>
        <dbReference type="EMBL" id="AYG00772.1"/>
    </source>
</evidence>
<dbReference type="GO" id="GO:0009338">
    <property type="term" value="C:exodeoxyribonuclease V complex"/>
    <property type="evidence" value="ECO:0007669"/>
    <property type="project" value="TreeGrafter"/>
</dbReference>
<keyword evidence="3" id="KW-0413">Isomerase</keyword>
<dbReference type="GO" id="GO:0006310">
    <property type="term" value="P:DNA recombination"/>
    <property type="evidence" value="ECO:0007669"/>
    <property type="project" value="InterPro"/>
</dbReference>
<dbReference type="Pfam" id="PF13245">
    <property type="entry name" value="AAA_19"/>
    <property type="match status" value="1"/>
</dbReference>
<feature type="domain" description="Helix-hairpin-helix DNA-binding motif class 1" evidence="4">
    <location>
        <begin position="96"/>
        <end position="112"/>
    </location>
</feature>
<evidence type="ECO:0000313" key="6">
    <source>
        <dbReference type="Proteomes" id="UP000269374"/>
    </source>
</evidence>
<organism evidence="5 6">
    <name type="scientific">Lactococcus allomyrinae</name>
    <dbReference type="NCBI Taxonomy" id="2419773"/>
    <lineage>
        <taxon>Bacteria</taxon>
        <taxon>Bacillati</taxon>
        <taxon>Bacillota</taxon>
        <taxon>Bacilli</taxon>
        <taxon>Lactobacillales</taxon>
        <taxon>Streptococcaceae</taxon>
        <taxon>Lactococcus</taxon>
    </lineage>
</organism>
<dbReference type="Pfam" id="PF18335">
    <property type="entry name" value="SH3_13"/>
    <property type="match status" value="1"/>
</dbReference>
<dbReference type="Gene3D" id="1.10.10.2220">
    <property type="match status" value="1"/>
</dbReference>
<dbReference type="InterPro" id="IPR003583">
    <property type="entry name" value="Hlx-hairpin-Hlx_DNA-bd_motif"/>
</dbReference>
<dbReference type="Pfam" id="PF14490">
    <property type="entry name" value="HHH_RecD2"/>
    <property type="match status" value="1"/>
</dbReference>
<dbReference type="InterPro" id="IPR029493">
    <property type="entry name" value="RecD2-like_HHH"/>
</dbReference>
<dbReference type="GO" id="GO:0043139">
    <property type="term" value="F:5'-3' DNA helicase activity"/>
    <property type="evidence" value="ECO:0007669"/>
    <property type="project" value="UniProtKB-UniRule"/>
</dbReference>
<dbReference type="HAMAP" id="MF_01488">
    <property type="entry name" value="RecD2"/>
    <property type="match status" value="1"/>
</dbReference>
<dbReference type="EC" id="5.6.2.3" evidence="3"/>
<dbReference type="GO" id="GO:0016887">
    <property type="term" value="F:ATP hydrolysis activity"/>
    <property type="evidence" value="ECO:0007669"/>
    <property type="project" value="RHEA"/>
</dbReference>
<dbReference type="SUPFAM" id="SSF52540">
    <property type="entry name" value="P-loop containing nucleoside triphosphate hydrolases"/>
    <property type="match status" value="2"/>
</dbReference>
<dbReference type="InterPro" id="IPR055446">
    <property type="entry name" value="RecD2_N_OB"/>
</dbReference>
<gene>
    <name evidence="3" type="primary">recD2</name>
    <name evidence="5" type="ORF">D7I46_06490</name>
</gene>
<dbReference type="InterPro" id="IPR006345">
    <property type="entry name" value="RecD2"/>
</dbReference>
<dbReference type="PANTHER" id="PTHR43788">
    <property type="entry name" value="DNA2/NAM7 HELICASE FAMILY MEMBER"/>
    <property type="match status" value="1"/>
</dbReference>
<keyword evidence="2 3" id="KW-0067">ATP-binding</keyword>
<proteinExistence type="inferred from homology"/>
<accession>A0A387BF92</accession>
<protein>
    <recommendedName>
        <fullName evidence="3">ATP-dependent RecD2 DNA helicase</fullName>
        <ecNumber evidence="3">5.6.2.3</ecNumber>
    </recommendedName>
    <alternativeName>
        <fullName evidence="3">DNA 5'-3' helicase subunit RecD2</fullName>
    </alternativeName>
</protein>
<dbReference type="Gene3D" id="2.30.30.940">
    <property type="match status" value="1"/>
</dbReference>
<dbReference type="GO" id="GO:0003677">
    <property type="term" value="F:DNA binding"/>
    <property type="evidence" value="ECO:0007669"/>
    <property type="project" value="UniProtKB-UniRule"/>
</dbReference>
<dbReference type="EMBL" id="CP032627">
    <property type="protein sequence ID" value="AYG00772.1"/>
    <property type="molecule type" value="Genomic_DNA"/>
</dbReference>
<dbReference type="Proteomes" id="UP000269374">
    <property type="component" value="Chromosome"/>
</dbReference>
<comment type="function">
    <text evidence="3">DNA-dependent ATPase and ATP-dependent 5'-3' DNA helicase. Has no activity on blunt DNA or DNA with 3'-overhangs, requires at least 10 bases of 5'-ssDNA for helicase activity.</text>
</comment>
<keyword evidence="1 3" id="KW-0547">Nucleotide-binding</keyword>
<dbReference type="Pfam" id="PF13538">
    <property type="entry name" value="UvrD_C_2"/>
    <property type="match status" value="1"/>
</dbReference>
<dbReference type="CDD" id="cd18809">
    <property type="entry name" value="SF1_C_RecD"/>
    <property type="match status" value="1"/>
</dbReference>
<keyword evidence="6" id="KW-1185">Reference proteome</keyword>
<evidence type="ECO:0000259" key="4">
    <source>
        <dbReference type="SMART" id="SM00278"/>
    </source>
</evidence>
<dbReference type="GO" id="GO:0017116">
    <property type="term" value="F:single-stranded DNA helicase activity"/>
    <property type="evidence" value="ECO:0007669"/>
    <property type="project" value="TreeGrafter"/>
</dbReference>
<dbReference type="InterPro" id="IPR041451">
    <property type="entry name" value="RecD2_SH13"/>
</dbReference>
<comment type="catalytic activity">
    <reaction evidence="3">
        <text>ATP + H2O = ADP + phosphate + H(+)</text>
        <dbReference type="Rhea" id="RHEA:13065"/>
        <dbReference type="ChEBI" id="CHEBI:15377"/>
        <dbReference type="ChEBI" id="CHEBI:15378"/>
        <dbReference type="ChEBI" id="CHEBI:30616"/>
        <dbReference type="ChEBI" id="CHEBI:43474"/>
        <dbReference type="ChEBI" id="CHEBI:456216"/>
        <dbReference type="EC" id="5.6.2.3"/>
    </reaction>
</comment>
<evidence type="ECO:0000256" key="1">
    <source>
        <dbReference type="ARBA" id="ARBA00022741"/>
    </source>
</evidence>
<sequence>MSEKTYVTGSVEAIFFSNTSNFYKVLLIEIDETNADYDDSEIVVNGTIGDVVEGDSYTFYGNLTHHPKYGEQLQVLQYEKAMPTSSAGLVKYFSSDKFPGIGKKTAEKIVELFPENTIDRILEAPEKLDGLLTLARKNSFIKRLRENHGMEKVLAKLAEYGLPSKITFQIYELYKDETLEKIEENPYQLVEEIKGVGFKTADKIANELGIEADSSNRFRAALLHVVNTHSLATGDTYIEAKELLSETIFLLEEARNVEVNPSEVAAEINHLIIDGKIQQDGTKIFENSLFFAEEGIKKSLSALTKTIVADNSVQKIGTSETDGADKNFADKKILSVLTEVENDLEITYDELQKCAIIGAMNQQFFILTGGPGTGKTTIINGFIEVYARIHKIDLEPAHYTDDLFPILLAAPTGRASRRMNELTGLPAATIHRHLGLGQDEDTESFGNDLSGSLLIVDEFSMVDTWLANKLFQAIPSSMKVLLVGDGDQLPSVGPGQVFADLLKISQIPSIKLDKIFRQGNDSTITNLAHHIKNGELPRDFTEKKADRSYFEASSQQIPQLIGQIAQAWKNRGNNPFELQVLAPMYKGIAGINAMNILLQNLFNPLEERLEFNFNDLKFREGDKVLHLVNDAQANVFNGDLGIIIELIPAKFTESKQDELVMDFDGQELSYPRAEWYKITLAYAMSIHKSQGSEFSTVVVPMVSSYSRMLERNLLYTAITRAKQSLILLGERKAFAAAVAKAGANRKTGLIERFLTEKITDIKEVTDSFEKASVDQSVSTDKKTSVVVNKAISLFEEDDEEPVIQSGILTEKMILTGNFNPLIGMLDSDFEIFKKS</sequence>
<dbReference type="OrthoDB" id="9803432at2"/>
<dbReference type="NCBIfam" id="TIGR01448">
    <property type="entry name" value="recD_rel"/>
    <property type="match status" value="1"/>
</dbReference>
<evidence type="ECO:0000256" key="3">
    <source>
        <dbReference type="HAMAP-Rule" id="MF_01488"/>
    </source>
</evidence>
<dbReference type="CDD" id="cd17933">
    <property type="entry name" value="DEXSc_RecD-like"/>
    <property type="match status" value="1"/>
</dbReference>
<dbReference type="Gene3D" id="3.40.50.300">
    <property type="entry name" value="P-loop containing nucleotide triphosphate hydrolases"/>
    <property type="match status" value="2"/>
</dbReference>